<name>A0A9D4SQP2_RHISA</name>
<comment type="subcellular location">
    <subcellularLocation>
        <location evidence="1">Membrane</location>
        <topology evidence="1">Multi-pass membrane protein</topology>
    </subcellularLocation>
</comment>
<evidence type="ECO:0000256" key="4">
    <source>
        <dbReference type="ARBA" id="ARBA00023136"/>
    </source>
</evidence>
<accession>A0A9D4SQP2</accession>
<dbReference type="VEuPathDB" id="VectorBase:RSAN_054577"/>
<dbReference type="EMBL" id="JABSTV010001254">
    <property type="protein sequence ID" value="KAH7939951.1"/>
    <property type="molecule type" value="Genomic_DNA"/>
</dbReference>
<dbReference type="GO" id="GO:0015179">
    <property type="term" value="F:L-amino acid transmembrane transporter activity"/>
    <property type="evidence" value="ECO:0007669"/>
    <property type="project" value="TreeGrafter"/>
</dbReference>
<keyword evidence="7" id="KW-1185">Reference proteome</keyword>
<evidence type="ECO:0000256" key="2">
    <source>
        <dbReference type="ARBA" id="ARBA00022692"/>
    </source>
</evidence>
<evidence type="ECO:0000256" key="1">
    <source>
        <dbReference type="ARBA" id="ARBA00004141"/>
    </source>
</evidence>
<dbReference type="AlphaFoldDB" id="A0A9D4SQP2"/>
<evidence type="ECO:0000256" key="5">
    <source>
        <dbReference type="SAM" id="Phobius"/>
    </source>
</evidence>
<dbReference type="PANTHER" id="PTHR11785">
    <property type="entry name" value="AMINO ACID TRANSPORTER"/>
    <property type="match status" value="1"/>
</dbReference>
<sequence length="165" mass="17206">MPPSPIDAFHIGSGILVSPSLVFRHTGTIGVSLLVWLAAGAMALIHALCLSELGTLLPASGGEYAYLCAAADSLGRPGDFVAFMTMWGTILLADPMKAALQSLTFTSYALTPFYPTCQPPYEVTVLVAIAFARTNHMKAPFVSGDVTALGLTQAYFAATMSMGGA</sequence>
<dbReference type="InterPro" id="IPR002293">
    <property type="entry name" value="AA/rel_permease1"/>
</dbReference>
<evidence type="ECO:0008006" key="8">
    <source>
        <dbReference type="Google" id="ProtNLM"/>
    </source>
</evidence>
<evidence type="ECO:0000256" key="3">
    <source>
        <dbReference type="ARBA" id="ARBA00022989"/>
    </source>
</evidence>
<protein>
    <recommendedName>
        <fullName evidence="8">Amino acid transporter</fullName>
    </recommendedName>
</protein>
<keyword evidence="2 5" id="KW-0812">Transmembrane</keyword>
<dbReference type="Proteomes" id="UP000821837">
    <property type="component" value="Chromosome 8"/>
</dbReference>
<keyword evidence="4 5" id="KW-0472">Membrane</keyword>
<evidence type="ECO:0000313" key="7">
    <source>
        <dbReference type="Proteomes" id="UP000821837"/>
    </source>
</evidence>
<comment type="caution">
    <text evidence="6">The sequence shown here is derived from an EMBL/GenBank/DDBJ whole genome shotgun (WGS) entry which is preliminary data.</text>
</comment>
<reference evidence="6" key="2">
    <citation type="submission" date="2021-09" db="EMBL/GenBank/DDBJ databases">
        <authorList>
            <person name="Jia N."/>
            <person name="Wang J."/>
            <person name="Shi W."/>
            <person name="Du L."/>
            <person name="Sun Y."/>
            <person name="Zhan W."/>
            <person name="Jiang J."/>
            <person name="Wang Q."/>
            <person name="Zhang B."/>
            <person name="Ji P."/>
            <person name="Sakyi L.B."/>
            <person name="Cui X."/>
            <person name="Yuan T."/>
            <person name="Jiang B."/>
            <person name="Yang W."/>
            <person name="Lam T.T.-Y."/>
            <person name="Chang Q."/>
            <person name="Ding S."/>
            <person name="Wang X."/>
            <person name="Zhu J."/>
            <person name="Ruan X."/>
            <person name="Zhao L."/>
            <person name="Wei J."/>
            <person name="Que T."/>
            <person name="Du C."/>
            <person name="Cheng J."/>
            <person name="Dai P."/>
            <person name="Han X."/>
            <person name="Huang E."/>
            <person name="Gao Y."/>
            <person name="Liu J."/>
            <person name="Shao H."/>
            <person name="Ye R."/>
            <person name="Li L."/>
            <person name="Wei W."/>
            <person name="Wang X."/>
            <person name="Wang C."/>
            <person name="Huo Q."/>
            <person name="Li W."/>
            <person name="Guo W."/>
            <person name="Chen H."/>
            <person name="Chen S."/>
            <person name="Zhou L."/>
            <person name="Zhou L."/>
            <person name="Ni X."/>
            <person name="Tian J."/>
            <person name="Zhou Y."/>
            <person name="Sheng Y."/>
            <person name="Liu T."/>
            <person name="Pan Y."/>
            <person name="Xia L."/>
            <person name="Li J."/>
            <person name="Zhao F."/>
            <person name="Cao W."/>
        </authorList>
    </citation>
    <scope>NUCLEOTIDE SEQUENCE</scope>
    <source>
        <strain evidence="6">Rsan-2018</strain>
        <tissue evidence="6">Larvae</tissue>
    </source>
</reference>
<proteinExistence type="predicted"/>
<gene>
    <name evidence="6" type="ORF">HPB52_019566</name>
</gene>
<dbReference type="PANTHER" id="PTHR11785:SF516">
    <property type="entry name" value="AMINO ACID PERMEASE_ SLC12A DOMAIN-CONTAINING PROTEIN"/>
    <property type="match status" value="1"/>
</dbReference>
<organism evidence="6 7">
    <name type="scientific">Rhipicephalus sanguineus</name>
    <name type="common">Brown dog tick</name>
    <name type="synonym">Ixodes sanguineus</name>
    <dbReference type="NCBI Taxonomy" id="34632"/>
    <lineage>
        <taxon>Eukaryota</taxon>
        <taxon>Metazoa</taxon>
        <taxon>Ecdysozoa</taxon>
        <taxon>Arthropoda</taxon>
        <taxon>Chelicerata</taxon>
        <taxon>Arachnida</taxon>
        <taxon>Acari</taxon>
        <taxon>Parasitiformes</taxon>
        <taxon>Ixodida</taxon>
        <taxon>Ixodoidea</taxon>
        <taxon>Ixodidae</taxon>
        <taxon>Rhipicephalinae</taxon>
        <taxon>Rhipicephalus</taxon>
        <taxon>Rhipicephalus</taxon>
    </lineage>
</organism>
<evidence type="ECO:0000313" key="6">
    <source>
        <dbReference type="EMBL" id="KAH7939951.1"/>
    </source>
</evidence>
<dbReference type="InterPro" id="IPR050598">
    <property type="entry name" value="AminoAcid_Transporter"/>
</dbReference>
<dbReference type="Pfam" id="PF13520">
    <property type="entry name" value="AA_permease_2"/>
    <property type="match status" value="1"/>
</dbReference>
<dbReference type="GO" id="GO:0016020">
    <property type="term" value="C:membrane"/>
    <property type="evidence" value="ECO:0007669"/>
    <property type="project" value="UniProtKB-SubCell"/>
</dbReference>
<dbReference type="Gene3D" id="1.20.1740.10">
    <property type="entry name" value="Amino acid/polyamine transporter I"/>
    <property type="match status" value="1"/>
</dbReference>
<feature type="transmembrane region" description="Helical" evidence="5">
    <location>
        <begin position="29"/>
        <end position="50"/>
    </location>
</feature>
<keyword evidence="3 5" id="KW-1133">Transmembrane helix</keyword>
<reference evidence="6" key="1">
    <citation type="journal article" date="2020" name="Cell">
        <title>Large-Scale Comparative Analyses of Tick Genomes Elucidate Their Genetic Diversity and Vector Capacities.</title>
        <authorList>
            <consortium name="Tick Genome and Microbiome Consortium (TIGMIC)"/>
            <person name="Jia N."/>
            <person name="Wang J."/>
            <person name="Shi W."/>
            <person name="Du L."/>
            <person name="Sun Y."/>
            <person name="Zhan W."/>
            <person name="Jiang J.F."/>
            <person name="Wang Q."/>
            <person name="Zhang B."/>
            <person name="Ji P."/>
            <person name="Bell-Sakyi L."/>
            <person name="Cui X.M."/>
            <person name="Yuan T.T."/>
            <person name="Jiang B.G."/>
            <person name="Yang W.F."/>
            <person name="Lam T.T."/>
            <person name="Chang Q.C."/>
            <person name="Ding S.J."/>
            <person name="Wang X.J."/>
            <person name="Zhu J.G."/>
            <person name="Ruan X.D."/>
            <person name="Zhao L."/>
            <person name="Wei J.T."/>
            <person name="Ye R.Z."/>
            <person name="Que T.C."/>
            <person name="Du C.H."/>
            <person name="Zhou Y.H."/>
            <person name="Cheng J.X."/>
            <person name="Dai P.F."/>
            <person name="Guo W.B."/>
            <person name="Han X.H."/>
            <person name="Huang E.J."/>
            <person name="Li L.F."/>
            <person name="Wei W."/>
            <person name="Gao Y.C."/>
            <person name="Liu J.Z."/>
            <person name="Shao H.Z."/>
            <person name="Wang X."/>
            <person name="Wang C.C."/>
            <person name="Yang T.C."/>
            <person name="Huo Q.B."/>
            <person name="Li W."/>
            <person name="Chen H.Y."/>
            <person name="Chen S.E."/>
            <person name="Zhou L.G."/>
            <person name="Ni X.B."/>
            <person name="Tian J.H."/>
            <person name="Sheng Y."/>
            <person name="Liu T."/>
            <person name="Pan Y.S."/>
            <person name="Xia L.Y."/>
            <person name="Li J."/>
            <person name="Zhao F."/>
            <person name="Cao W.C."/>
        </authorList>
    </citation>
    <scope>NUCLEOTIDE SEQUENCE</scope>
    <source>
        <strain evidence="6">Rsan-2018</strain>
    </source>
</reference>